<proteinExistence type="predicted"/>
<feature type="transmembrane region" description="Helical" evidence="6">
    <location>
        <begin position="114"/>
        <end position="138"/>
    </location>
</feature>
<keyword evidence="3 6" id="KW-0812">Transmembrane</keyword>
<evidence type="ECO:0000259" key="7">
    <source>
        <dbReference type="PROSITE" id="PS50042"/>
    </source>
</evidence>
<reference evidence="8 9" key="1">
    <citation type="journal article" date="2018" name="Environ. Microbiol.">
        <title>Isolation and genomic characterization of Novimethylophilus kurashikiensis gen. nov. sp. nov., a new lanthanide-dependent methylotrophic species of Methylophilaceae.</title>
        <authorList>
            <person name="Lv H."/>
            <person name="Sahin N."/>
            <person name="Tani A."/>
        </authorList>
    </citation>
    <scope>NUCLEOTIDE SEQUENCE [LARGE SCALE GENOMIC DNA]</scope>
    <source>
        <strain evidence="8 9">La2-4</strain>
    </source>
</reference>
<organism evidence="8 9">
    <name type="scientific">Novimethylophilus kurashikiensis</name>
    <dbReference type="NCBI Taxonomy" id="1825523"/>
    <lineage>
        <taxon>Bacteria</taxon>
        <taxon>Pseudomonadati</taxon>
        <taxon>Pseudomonadota</taxon>
        <taxon>Betaproteobacteria</taxon>
        <taxon>Nitrosomonadales</taxon>
        <taxon>Methylophilaceae</taxon>
        <taxon>Novimethylophilus</taxon>
    </lineage>
</organism>
<dbReference type="SUPFAM" id="SSF51206">
    <property type="entry name" value="cAMP-binding domain-like"/>
    <property type="match status" value="1"/>
</dbReference>
<dbReference type="Pfam" id="PF00027">
    <property type="entry name" value="cNMP_binding"/>
    <property type="match status" value="1"/>
</dbReference>
<feature type="transmembrane region" description="Helical" evidence="6">
    <location>
        <begin position="53"/>
        <end position="72"/>
    </location>
</feature>
<dbReference type="InterPro" id="IPR014710">
    <property type="entry name" value="RmlC-like_jellyroll"/>
</dbReference>
<dbReference type="InterPro" id="IPR000595">
    <property type="entry name" value="cNMP-bd_dom"/>
</dbReference>
<dbReference type="CDD" id="cd00038">
    <property type="entry name" value="CAP_ED"/>
    <property type="match status" value="1"/>
</dbReference>
<dbReference type="AlphaFoldDB" id="A0A2R5FAR6"/>
<feature type="transmembrane region" description="Helical" evidence="6">
    <location>
        <begin position="190"/>
        <end position="212"/>
    </location>
</feature>
<evidence type="ECO:0000313" key="9">
    <source>
        <dbReference type="Proteomes" id="UP000245081"/>
    </source>
</evidence>
<evidence type="ECO:0000256" key="3">
    <source>
        <dbReference type="ARBA" id="ARBA00022692"/>
    </source>
</evidence>
<evidence type="ECO:0000256" key="5">
    <source>
        <dbReference type="ARBA" id="ARBA00023136"/>
    </source>
</evidence>
<comment type="caution">
    <text evidence="8">The sequence shown here is derived from an EMBL/GenBank/DDBJ whole genome shotgun (WGS) entry which is preliminary data.</text>
</comment>
<dbReference type="SMART" id="SM00100">
    <property type="entry name" value="cNMP"/>
    <property type="match status" value="1"/>
</dbReference>
<protein>
    <submittedName>
        <fullName evidence="8">Membrane protein</fullName>
    </submittedName>
</protein>
<dbReference type="Proteomes" id="UP000245081">
    <property type="component" value="Unassembled WGS sequence"/>
</dbReference>
<feature type="transmembrane region" description="Helical" evidence="6">
    <location>
        <begin position="78"/>
        <end position="94"/>
    </location>
</feature>
<evidence type="ECO:0000256" key="4">
    <source>
        <dbReference type="ARBA" id="ARBA00022989"/>
    </source>
</evidence>
<dbReference type="PANTHER" id="PTHR30213">
    <property type="entry name" value="INNER MEMBRANE PROTEIN YHJD"/>
    <property type="match status" value="1"/>
</dbReference>
<dbReference type="Gene3D" id="2.60.120.10">
    <property type="entry name" value="Jelly Rolls"/>
    <property type="match status" value="1"/>
</dbReference>
<dbReference type="Pfam" id="PF03631">
    <property type="entry name" value="Virul_fac_BrkB"/>
    <property type="match status" value="1"/>
</dbReference>
<dbReference type="NCBIfam" id="TIGR00765">
    <property type="entry name" value="yihY_not_rbn"/>
    <property type="match status" value="1"/>
</dbReference>
<evidence type="ECO:0000256" key="6">
    <source>
        <dbReference type="SAM" id="Phobius"/>
    </source>
</evidence>
<dbReference type="GO" id="GO:0005886">
    <property type="term" value="C:plasma membrane"/>
    <property type="evidence" value="ECO:0007669"/>
    <property type="project" value="UniProtKB-SubCell"/>
</dbReference>
<dbReference type="PROSITE" id="PS50042">
    <property type="entry name" value="CNMP_BINDING_3"/>
    <property type="match status" value="1"/>
</dbReference>
<dbReference type="InterPro" id="IPR017039">
    <property type="entry name" value="Virul_fac_BrkB"/>
</dbReference>
<feature type="domain" description="Cyclic nucleotide-binding" evidence="7">
    <location>
        <begin position="321"/>
        <end position="416"/>
    </location>
</feature>
<feature type="transmembrane region" description="Helical" evidence="6">
    <location>
        <begin position="224"/>
        <end position="250"/>
    </location>
</feature>
<accession>A0A2R5FAR6</accession>
<dbReference type="PANTHER" id="PTHR30213:SF0">
    <property type="entry name" value="UPF0761 MEMBRANE PROTEIN YIHY"/>
    <property type="match status" value="1"/>
</dbReference>
<evidence type="ECO:0000313" key="8">
    <source>
        <dbReference type="EMBL" id="GBG15297.1"/>
    </source>
</evidence>
<name>A0A2R5FAR6_9PROT</name>
<keyword evidence="9" id="KW-1185">Reference proteome</keyword>
<keyword evidence="4 6" id="KW-1133">Transmembrane helix</keyword>
<evidence type="ECO:0000256" key="2">
    <source>
        <dbReference type="ARBA" id="ARBA00022475"/>
    </source>
</evidence>
<gene>
    <name evidence="8" type="ORF">NMK_2900</name>
</gene>
<comment type="subcellular location">
    <subcellularLocation>
        <location evidence="1">Cell membrane</location>
        <topology evidence="1">Multi-pass membrane protein</topology>
    </subcellularLocation>
</comment>
<keyword evidence="2" id="KW-1003">Cell membrane</keyword>
<feature type="transmembrane region" description="Helical" evidence="6">
    <location>
        <begin position="262"/>
        <end position="280"/>
    </location>
</feature>
<dbReference type="EMBL" id="BDOQ01000018">
    <property type="protein sequence ID" value="GBG15297.1"/>
    <property type="molecule type" value="Genomic_DNA"/>
</dbReference>
<dbReference type="OrthoDB" id="8531563at2"/>
<sequence>MTFMRALWRHPLQGYRTVKTFFRRHHYSPPLFVLREALTGFHRHNGFGLSASLSFYALFALIPMVLLIFFLLSHFAVSSSYAIVKLAILVSKLMPKYSNRIMIEVYNIAKHKAVWGVFGMIALLWAATPLAGALRSAFFTIAKVPQPPSYLKRKLEDVLGVIGILTLFFLFTFSGLMLEKMLAAFSRLPWFAGLLNWLASLTISALSIALFYKTFSPSAAKWRHIFVGALFTALLWSAMRPAFGLFLIANHSYGTIFGGMKNLFLSIAWLYYGFVVFLIGTEVTVALNKKDVLLLRGLFLEAPANLELYHQRLMELYGYVYRRNDAVFCEGDEDANLYYLLQGTVDLQKNGIPLRRLVPGDYFGELGFLTEAERTADAVATSREAHVIVIRPENLETLLLEEPKITLSLLKSLASRYKRATGLPQED</sequence>
<keyword evidence="5 6" id="KW-0472">Membrane</keyword>
<evidence type="ECO:0000256" key="1">
    <source>
        <dbReference type="ARBA" id="ARBA00004651"/>
    </source>
</evidence>
<dbReference type="InterPro" id="IPR018490">
    <property type="entry name" value="cNMP-bd_dom_sf"/>
</dbReference>
<feature type="transmembrane region" description="Helical" evidence="6">
    <location>
        <begin position="158"/>
        <end position="178"/>
    </location>
</feature>